<evidence type="ECO:0000256" key="3">
    <source>
        <dbReference type="ARBA" id="ARBA00022723"/>
    </source>
</evidence>
<feature type="binding site" description="covalent" evidence="6">
    <location>
        <position position="80"/>
    </location>
    <ligand>
        <name>heme c</name>
        <dbReference type="ChEBI" id="CHEBI:61717"/>
        <label>2</label>
    </ligand>
</feature>
<dbReference type="OrthoDB" id="5421852at2"/>
<dbReference type="Pfam" id="PF14522">
    <property type="entry name" value="Cytochrome_C7"/>
    <property type="match status" value="1"/>
</dbReference>
<proteinExistence type="predicted"/>
<feature type="binding site" description="axial binding residue" evidence="6">
    <location>
        <position position="83"/>
    </location>
    <ligand>
        <name>heme c</name>
        <dbReference type="ChEBI" id="CHEBI:61717"/>
        <label>1</label>
    </ligand>
    <ligandPart>
        <name>Fe</name>
        <dbReference type="ChEBI" id="CHEBI:18248"/>
    </ligandPart>
</feature>
<dbReference type="GO" id="GO:0046872">
    <property type="term" value="F:metal ion binding"/>
    <property type="evidence" value="ECO:0007669"/>
    <property type="project" value="UniProtKB-KW"/>
</dbReference>
<dbReference type="EMBL" id="VLLN01000003">
    <property type="protein sequence ID" value="TWJ32814.1"/>
    <property type="molecule type" value="Genomic_DNA"/>
</dbReference>
<keyword evidence="7" id="KW-0732">Signal</keyword>
<evidence type="ECO:0000256" key="4">
    <source>
        <dbReference type="ARBA" id="ARBA00022982"/>
    </source>
</evidence>
<dbReference type="PRINTS" id="PR00609">
    <property type="entry name" value="CYTOCHROMEC3"/>
</dbReference>
<keyword evidence="10" id="KW-1185">Reference proteome</keyword>
<keyword evidence="4" id="KW-0249">Electron transport</keyword>
<feature type="binding site" description="axial binding residue" evidence="6">
    <location>
        <position position="84"/>
    </location>
    <ligand>
        <name>heme c</name>
        <dbReference type="ChEBI" id="CHEBI:61717"/>
        <label>1</label>
    </ligand>
    <ligandPart>
        <name>Fe</name>
        <dbReference type="ChEBI" id="CHEBI:18248"/>
    </ligandPart>
</feature>
<evidence type="ECO:0000313" key="10">
    <source>
        <dbReference type="Proteomes" id="UP000319449"/>
    </source>
</evidence>
<keyword evidence="2 6" id="KW-0349">Heme</keyword>
<dbReference type="GO" id="GO:0009055">
    <property type="term" value="F:electron transfer activity"/>
    <property type="evidence" value="ECO:0007669"/>
    <property type="project" value="InterPro"/>
</dbReference>
<organism evidence="9 10">
    <name type="scientific">Geobacter argillaceus</name>
    <dbReference type="NCBI Taxonomy" id="345631"/>
    <lineage>
        <taxon>Bacteria</taxon>
        <taxon>Pseudomonadati</taxon>
        <taxon>Thermodesulfobacteriota</taxon>
        <taxon>Desulfuromonadia</taxon>
        <taxon>Geobacterales</taxon>
        <taxon>Geobacteraceae</taxon>
        <taxon>Geobacter</taxon>
    </lineage>
</organism>
<dbReference type="GO" id="GO:0020037">
    <property type="term" value="F:heme binding"/>
    <property type="evidence" value="ECO:0007669"/>
    <property type="project" value="InterPro"/>
</dbReference>
<feature type="binding site" description="axial binding residue" evidence="6">
    <location>
        <position position="69"/>
    </location>
    <ligand>
        <name>heme c</name>
        <dbReference type="ChEBI" id="CHEBI:61717"/>
        <label>2</label>
    </ligand>
    <ligandPart>
        <name>Fe</name>
        <dbReference type="ChEBI" id="CHEBI:18248"/>
    </ligandPart>
</feature>
<dbReference type="Proteomes" id="UP000319449">
    <property type="component" value="Unassembled WGS sequence"/>
</dbReference>
<dbReference type="InterPro" id="IPR002322">
    <property type="entry name" value="Cyt_c_III"/>
</dbReference>
<evidence type="ECO:0000256" key="2">
    <source>
        <dbReference type="ARBA" id="ARBA00022617"/>
    </source>
</evidence>
<evidence type="ECO:0000256" key="7">
    <source>
        <dbReference type="SAM" id="SignalP"/>
    </source>
</evidence>
<gene>
    <name evidence="9" type="ORF">JN12_00791</name>
</gene>
<feature type="binding site" description="axial binding residue" evidence="6">
    <location>
        <position position="65"/>
    </location>
    <ligand>
        <name>heme c</name>
        <dbReference type="ChEBI" id="CHEBI:61717"/>
        <label>1</label>
    </ligand>
    <ligandPart>
        <name>Fe</name>
        <dbReference type="ChEBI" id="CHEBI:18248"/>
    </ligandPart>
</feature>
<keyword evidence="1" id="KW-0813">Transport</keyword>
<protein>
    <submittedName>
        <fullName evidence="9">Putative CXXCH cytochrome family protein</fullName>
    </submittedName>
</protein>
<dbReference type="Gene3D" id="3.90.10.10">
    <property type="entry name" value="Cytochrome C3"/>
    <property type="match status" value="1"/>
</dbReference>
<dbReference type="AlphaFoldDB" id="A0A562WTQ0"/>
<reference evidence="9 10" key="1">
    <citation type="submission" date="2019-07" db="EMBL/GenBank/DDBJ databases">
        <title>Genomic Encyclopedia of Archaeal and Bacterial Type Strains, Phase II (KMG-II): from individual species to whole genera.</title>
        <authorList>
            <person name="Goeker M."/>
        </authorList>
    </citation>
    <scope>NUCLEOTIDE SEQUENCE [LARGE SCALE GENOMIC DNA]</scope>
    <source>
        <strain evidence="9 10">ATCC BAA-1139</strain>
    </source>
</reference>
<dbReference type="SUPFAM" id="SSF48695">
    <property type="entry name" value="Multiheme cytochromes"/>
    <property type="match status" value="1"/>
</dbReference>
<dbReference type="RefSeq" id="WP_145018486.1">
    <property type="nucleotide sequence ID" value="NZ_VLLN01000003.1"/>
</dbReference>
<evidence type="ECO:0000256" key="1">
    <source>
        <dbReference type="ARBA" id="ARBA00022448"/>
    </source>
</evidence>
<name>A0A562WTQ0_9BACT</name>
<comment type="cofactor">
    <cofactor evidence="6">
        <name>heme c</name>
        <dbReference type="ChEBI" id="CHEBI:61717"/>
    </cofactor>
    <text evidence="6">Binds 4 heme c groups covalently per monomer.</text>
</comment>
<feature type="binding site" description="axial binding residue" evidence="6">
    <location>
        <position position="68"/>
    </location>
    <ligand>
        <name>heme c</name>
        <dbReference type="ChEBI" id="CHEBI:61717"/>
        <label>1</label>
    </ligand>
    <ligandPart>
        <name>Fe</name>
        <dbReference type="ChEBI" id="CHEBI:18248"/>
    </ligandPart>
</feature>
<evidence type="ECO:0000256" key="5">
    <source>
        <dbReference type="ARBA" id="ARBA00023004"/>
    </source>
</evidence>
<feature type="domain" description="Cytochrome c7-like" evidence="8">
    <location>
        <begin position="31"/>
        <end position="85"/>
    </location>
</feature>
<dbReference type="InterPro" id="IPR036280">
    <property type="entry name" value="Multihaem_cyt_sf"/>
</dbReference>
<accession>A0A562WTQ0</accession>
<evidence type="ECO:0000259" key="8">
    <source>
        <dbReference type="Pfam" id="PF14522"/>
    </source>
</evidence>
<keyword evidence="5 6" id="KW-0408">Iron</keyword>
<evidence type="ECO:0000313" key="9">
    <source>
        <dbReference type="EMBL" id="TWJ32814.1"/>
    </source>
</evidence>
<evidence type="ECO:0000256" key="6">
    <source>
        <dbReference type="PIRSR" id="PIRSR602322-1"/>
    </source>
</evidence>
<dbReference type="InterPro" id="IPR029467">
    <property type="entry name" value="Cyt_c7-like"/>
</dbReference>
<comment type="caution">
    <text evidence="9">The sequence shown here is derived from an EMBL/GenBank/DDBJ whole genome shotgun (WGS) entry which is preliminary data.</text>
</comment>
<sequence length="91" mass="9847">MKKLAILIATLLAAAPLAQGKILKAYNGDIDFDHSLHMGLFPCKDCHEGAPRPFGINKQSGHKLCLGCHKKVGKGPSVHCSECHKLNSDDR</sequence>
<feature type="chain" id="PRO_5021937119" evidence="7">
    <location>
        <begin position="21"/>
        <end position="91"/>
    </location>
</feature>
<keyword evidence="3 6" id="KW-0479">Metal-binding</keyword>
<feature type="signal peptide" evidence="7">
    <location>
        <begin position="1"/>
        <end position="20"/>
    </location>
</feature>